<dbReference type="Proteomes" id="UP001311730">
    <property type="component" value="Unassembled WGS sequence"/>
</dbReference>
<proteinExistence type="predicted"/>
<reference evidence="1 2" key="1">
    <citation type="submission" date="2023-12" db="EMBL/GenBank/DDBJ databases">
        <title>Genomic sequences of Capnocytophaga and Parvimonas strains.</title>
        <authorList>
            <person name="Watt R.M."/>
            <person name="Wang M."/>
            <person name="Yang T."/>
            <person name="Tong W.M."/>
        </authorList>
    </citation>
    <scope>NUCLEOTIDE SEQUENCE [LARGE SCALE GENOMIC DNA]</scope>
    <source>
        <strain evidence="1 2">CCUG 13096</strain>
    </source>
</reference>
<name>A0ABU5ZD55_9FLAO</name>
<keyword evidence="2" id="KW-1185">Reference proteome</keyword>
<gene>
    <name evidence="1" type="ORF">VJJ08_12230</name>
</gene>
<protein>
    <submittedName>
        <fullName evidence="1">Uncharacterized protein</fullName>
    </submittedName>
</protein>
<accession>A0ABU5ZD55</accession>
<sequence>MANINIEFQGDFQYLKYEFTPRLKELIKNVHTAMNSYNNAFFLQCQKFGDLQAIAREAQQTGKLPPAVEQAMIKADAFKPIAETILLKKVANQISSFAFFNGYYWGILFDRQGANSYTRGFVDAKNTRSYLGHALLYALLYPFLHRIQKGRLYAYGSRPEFVDFYGAKPFTGNNSLMIAPMKFAKKIKLDNSSPIRFPRIETCVYYRGKTKDEALVQQGVGKDNPYQTRQERLGEIFSHYFVLNGQQIAANQPLKRTGAAQNYFFFSKKDFYTLSEECVIARLWNFFAKPLVMNGWTVNVPASVDKSVKQSPVCDYFGRNKLLTTQGSFQERLGRFAYPKTALLQLPVITDEEIREGLKLLEPLHKAVNNVFQVTQSDLGILSGDSRVFNALVQKTRYYEQKAPTNHLDIAPWIDKFPEVKIKKLPVL</sequence>
<comment type="caution">
    <text evidence="1">The sequence shown here is derived from an EMBL/GenBank/DDBJ whole genome shotgun (WGS) entry which is preliminary data.</text>
</comment>
<evidence type="ECO:0000313" key="1">
    <source>
        <dbReference type="EMBL" id="MEB3076057.1"/>
    </source>
</evidence>
<dbReference type="RefSeq" id="WP_323984132.1">
    <property type="nucleotide sequence ID" value="NZ_JAYKBW010000015.1"/>
</dbReference>
<organism evidence="1 2">
    <name type="scientific">Capnocytophaga gingivalis</name>
    <dbReference type="NCBI Taxonomy" id="1017"/>
    <lineage>
        <taxon>Bacteria</taxon>
        <taxon>Pseudomonadati</taxon>
        <taxon>Bacteroidota</taxon>
        <taxon>Flavobacteriia</taxon>
        <taxon>Flavobacteriales</taxon>
        <taxon>Flavobacteriaceae</taxon>
        <taxon>Capnocytophaga</taxon>
    </lineage>
</organism>
<evidence type="ECO:0000313" key="2">
    <source>
        <dbReference type="Proteomes" id="UP001311730"/>
    </source>
</evidence>
<dbReference type="EMBL" id="JAYKBW010000015">
    <property type="protein sequence ID" value="MEB3076057.1"/>
    <property type="molecule type" value="Genomic_DNA"/>
</dbReference>